<dbReference type="EMBL" id="JAPTMU010000005">
    <property type="protein sequence ID" value="KAJ4942945.1"/>
    <property type="molecule type" value="Genomic_DNA"/>
</dbReference>
<dbReference type="AlphaFoldDB" id="A0AAD6BDW3"/>
<proteinExistence type="predicted"/>
<dbReference type="InterPro" id="IPR003961">
    <property type="entry name" value="FN3_dom"/>
</dbReference>
<gene>
    <name evidence="2" type="ORF">JOQ06_005457</name>
</gene>
<evidence type="ECO:0000313" key="3">
    <source>
        <dbReference type="Proteomes" id="UP001219934"/>
    </source>
</evidence>
<sequence length="117" mass="12711">MYFIFYHNYTADGCKKVGDFKDALSSDIEVSVFSATSKSVILRWTRVYGASSYKVIAAPQNSPGNPVGYAVFGPHRVMGTINSLSPNIMYTFTVAALDNAQEILNIGTIDSSSEVTL</sequence>
<accession>A0AAD6BDW3</accession>
<comment type="caution">
    <text evidence="2">The sequence shown here is derived from an EMBL/GenBank/DDBJ whole genome shotgun (WGS) entry which is preliminary data.</text>
</comment>
<feature type="domain" description="Fibronectin type-III" evidence="1">
    <location>
        <begin position="24"/>
        <end position="117"/>
    </location>
</feature>
<dbReference type="InterPro" id="IPR036116">
    <property type="entry name" value="FN3_sf"/>
</dbReference>
<dbReference type="Proteomes" id="UP001219934">
    <property type="component" value="Unassembled WGS sequence"/>
</dbReference>
<name>A0AAD6BDW3_9TELE</name>
<evidence type="ECO:0000313" key="2">
    <source>
        <dbReference type="EMBL" id="KAJ4942945.1"/>
    </source>
</evidence>
<dbReference type="SUPFAM" id="SSF49265">
    <property type="entry name" value="Fibronectin type III"/>
    <property type="match status" value="1"/>
</dbReference>
<dbReference type="InterPro" id="IPR013783">
    <property type="entry name" value="Ig-like_fold"/>
</dbReference>
<reference evidence="2" key="1">
    <citation type="submission" date="2022-11" db="EMBL/GenBank/DDBJ databases">
        <title>Chromosome-level genome of Pogonophryne albipinna.</title>
        <authorList>
            <person name="Jo E."/>
        </authorList>
    </citation>
    <scope>NUCLEOTIDE SEQUENCE</scope>
    <source>
        <strain evidence="2">SGF0006</strain>
        <tissue evidence="2">Muscle</tissue>
    </source>
</reference>
<protein>
    <recommendedName>
        <fullName evidence="1">Fibronectin type-III domain-containing protein</fullName>
    </recommendedName>
</protein>
<dbReference type="PROSITE" id="PS50853">
    <property type="entry name" value="FN3"/>
    <property type="match status" value="1"/>
</dbReference>
<dbReference type="Gene3D" id="2.60.40.10">
    <property type="entry name" value="Immunoglobulins"/>
    <property type="match status" value="1"/>
</dbReference>
<keyword evidence="3" id="KW-1185">Reference proteome</keyword>
<dbReference type="CDD" id="cd00063">
    <property type="entry name" value="FN3"/>
    <property type="match status" value="1"/>
</dbReference>
<organism evidence="2 3">
    <name type="scientific">Pogonophryne albipinna</name>
    <dbReference type="NCBI Taxonomy" id="1090488"/>
    <lineage>
        <taxon>Eukaryota</taxon>
        <taxon>Metazoa</taxon>
        <taxon>Chordata</taxon>
        <taxon>Craniata</taxon>
        <taxon>Vertebrata</taxon>
        <taxon>Euteleostomi</taxon>
        <taxon>Actinopterygii</taxon>
        <taxon>Neopterygii</taxon>
        <taxon>Teleostei</taxon>
        <taxon>Neoteleostei</taxon>
        <taxon>Acanthomorphata</taxon>
        <taxon>Eupercaria</taxon>
        <taxon>Perciformes</taxon>
        <taxon>Notothenioidei</taxon>
        <taxon>Pogonophryne</taxon>
    </lineage>
</organism>
<evidence type="ECO:0000259" key="1">
    <source>
        <dbReference type="PROSITE" id="PS50853"/>
    </source>
</evidence>